<gene>
    <name evidence="2" type="ORF">A3G99_03040</name>
</gene>
<evidence type="ECO:0000313" key="3">
    <source>
        <dbReference type="Proteomes" id="UP000176558"/>
    </source>
</evidence>
<keyword evidence="1" id="KW-0812">Transmembrane</keyword>
<reference evidence="2 3" key="1">
    <citation type="journal article" date="2016" name="Nat. Commun.">
        <title>Thousands of microbial genomes shed light on interconnected biogeochemical processes in an aquifer system.</title>
        <authorList>
            <person name="Anantharaman K."/>
            <person name="Brown C.T."/>
            <person name="Hug L.A."/>
            <person name="Sharon I."/>
            <person name="Castelle C.J."/>
            <person name="Probst A.J."/>
            <person name="Thomas B.C."/>
            <person name="Singh A."/>
            <person name="Wilkins M.J."/>
            <person name="Karaoz U."/>
            <person name="Brodie E.L."/>
            <person name="Williams K.H."/>
            <person name="Hubbard S.S."/>
            <person name="Banfield J.F."/>
        </authorList>
    </citation>
    <scope>NUCLEOTIDE SEQUENCE [LARGE SCALE GENOMIC DNA]</scope>
</reference>
<evidence type="ECO:0008006" key="4">
    <source>
        <dbReference type="Google" id="ProtNLM"/>
    </source>
</evidence>
<accession>A0A1G2URP6</accession>
<comment type="caution">
    <text evidence="2">The sequence shown here is derived from an EMBL/GenBank/DDBJ whole genome shotgun (WGS) entry which is preliminary data.</text>
</comment>
<dbReference type="Proteomes" id="UP000176558">
    <property type="component" value="Unassembled WGS sequence"/>
</dbReference>
<dbReference type="AlphaFoldDB" id="A0A1G2URP6"/>
<proteinExistence type="predicted"/>
<evidence type="ECO:0000313" key="2">
    <source>
        <dbReference type="EMBL" id="OHB12048.1"/>
    </source>
</evidence>
<keyword evidence="1" id="KW-0472">Membrane</keyword>
<feature type="transmembrane region" description="Helical" evidence="1">
    <location>
        <begin position="26"/>
        <end position="55"/>
    </location>
</feature>
<name>A0A1G2URP6_9BACT</name>
<organism evidence="2 3">
    <name type="scientific">Candidatus Zambryskibacteria bacterium RIFCSPLOWO2_12_FULL_39_23</name>
    <dbReference type="NCBI Taxonomy" id="1802776"/>
    <lineage>
        <taxon>Bacteria</taxon>
        <taxon>Candidatus Zambryskiibacteriota</taxon>
    </lineage>
</organism>
<keyword evidence="1" id="KW-1133">Transmembrane helix</keyword>
<dbReference type="EMBL" id="MHWT01000023">
    <property type="protein sequence ID" value="OHB12048.1"/>
    <property type="molecule type" value="Genomic_DNA"/>
</dbReference>
<protein>
    <recommendedName>
        <fullName evidence="4">DUF5673 domain-containing protein</fullName>
    </recommendedName>
</protein>
<evidence type="ECO:0000256" key="1">
    <source>
        <dbReference type="SAM" id="Phobius"/>
    </source>
</evidence>
<sequence>MENFNGLSKLSWQASEYLYKEKTADWYWIVGIITVSVALIAIILNNVIFAILIIVSSFTLSLFASKKPAIIDIEISNHGVTVGKTHYVYKDLDSFWVETRENYPKILIKSKKVLMPYIIIFIENFSSEEVRDELLKYLPEEEHIEPFLEKLLLYLGF</sequence>